<name>A0AAV6JDH3_9ERIC</name>
<dbReference type="Proteomes" id="UP000823749">
    <property type="component" value="Chromosome 7"/>
</dbReference>
<organism evidence="6 7">
    <name type="scientific">Rhododendron griersonianum</name>
    <dbReference type="NCBI Taxonomy" id="479676"/>
    <lineage>
        <taxon>Eukaryota</taxon>
        <taxon>Viridiplantae</taxon>
        <taxon>Streptophyta</taxon>
        <taxon>Embryophyta</taxon>
        <taxon>Tracheophyta</taxon>
        <taxon>Spermatophyta</taxon>
        <taxon>Magnoliopsida</taxon>
        <taxon>eudicotyledons</taxon>
        <taxon>Gunneridae</taxon>
        <taxon>Pentapetalae</taxon>
        <taxon>asterids</taxon>
        <taxon>Ericales</taxon>
        <taxon>Ericaceae</taxon>
        <taxon>Ericoideae</taxon>
        <taxon>Rhodoreae</taxon>
        <taxon>Rhododendron</taxon>
    </lineage>
</organism>
<protein>
    <recommendedName>
        <fullName evidence="8">Remorin</fullName>
    </recommendedName>
</protein>
<feature type="domain" description="Remorin C-terminal" evidence="4">
    <location>
        <begin position="90"/>
        <end position="195"/>
    </location>
</feature>
<dbReference type="InterPro" id="IPR005518">
    <property type="entry name" value="Remorin_N"/>
</dbReference>
<dbReference type="PANTHER" id="PTHR31775:SF31">
    <property type="entry name" value="REMORIN-LIKE"/>
    <property type="match status" value="1"/>
</dbReference>
<evidence type="ECO:0000256" key="1">
    <source>
        <dbReference type="ARBA" id="ARBA00005711"/>
    </source>
</evidence>
<comment type="similarity">
    <text evidence="1">Belongs to the remorin family.</text>
</comment>
<evidence type="ECO:0000313" key="6">
    <source>
        <dbReference type="EMBL" id="KAG5538417.1"/>
    </source>
</evidence>
<feature type="compositionally biased region" description="Basic and acidic residues" evidence="3">
    <location>
        <begin position="25"/>
        <end position="34"/>
    </location>
</feature>
<sequence>MATMEARVPTAEKAPAPLVPQVAEAPHDVVKEKSVISPHPVPTPLEKLDVSKAPPSPPLADSKIPDPPGKRTSLGPTDRDVALAQVEKEKSLSFIKAWEESEKTKVDNKAQKKLADVAAWENTKKAAIEAKLKKLEEELEKKKADYAEKMLNKVALIHKEAQEKKAVVEARRGEEMLKAEELAAKHRATGTVPKKLGFLGF</sequence>
<accession>A0AAV6JDH3</accession>
<evidence type="ECO:0000256" key="3">
    <source>
        <dbReference type="SAM" id="MobiDB-lite"/>
    </source>
</evidence>
<keyword evidence="7" id="KW-1185">Reference proteome</keyword>
<evidence type="ECO:0000313" key="7">
    <source>
        <dbReference type="Proteomes" id="UP000823749"/>
    </source>
</evidence>
<feature type="region of interest" description="Disordered" evidence="3">
    <location>
        <begin position="1"/>
        <end position="79"/>
    </location>
</feature>
<dbReference type="PANTHER" id="PTHR31775">
    <property type="entry name" value="OS02G0117200 PROTEIN"/>
    <property type="match status" value="1"/>
</dbReference>
<feature type="domain" description="Remorin N-terminal" evidence="5">
    <location>
        <begin position="27"/>
        <end position="86"/>
    </location>
</feature>
<evidence type="ECO:0000256" key="2">
    <source>
        <dbReference type="SAM" id="Coils"/>
    </source>
</evidence>
<dbReference type="Pfam" id="PF03763">
    <property type="entry name" value="Remorin_C"/>
    <property type="match status" value="1"/>
</dbReference>
<reference evidence="6" key="1">
    <citation type="submission" date="2020-08" db="EMBL/GenBank/DDBJ databases">
        <title>Plant Genome Project.</title>
        <authorList>
            <person name="Zhang R.-G."/>
        </authorList>
    </citation>
    <scope>NUCLEOTIDE SEQUENCE</scope>
    <source>
        <strain evidence="6">WSP0</strain>
        <tissue evidence="6">Leaf</tissue>
    </source>
</reference>
<dbReference type="EMBL" id="JACTNZ010000007">
    <property type="protein sequence ID" value="KAG5538417.1"/>
    <property type="molecule type" value="Genomic_DNA"/>
</dbReference>
<evidence type="ECO:0008006" key="8">
    <source>
        <dbReference type="Google" id="ProtNLM"/>
    </source>
</evidence>
<dbReference type="Pfam" id="PF03766">
    <property type="entry name" value="Remorin_N"/>
    <property type="match status" value="1"/>
</dbReference>
<dbReference type="InterPro" id="IPR005516">
    <property type="entry name" value="Remorin_C"/>
</dbReference>
<dbReference type="AlphaFoldDB" id="A0AAV6JDH3"/>
<feature type="coiled-coil region" evidence="2">
    <location>
        <begin position="118"/>
        <end position="152"/>
    </location>
</feature>
<gene>
    <name evidence="6" type="ORF">RHGRI_019110</name>
</gene>
<evidence type="ECO:0000259" key="4">
    <source>
        <dbReference type="Pfam" id="PF03763"/>
    </source>
</evidence>
<keyword evidence="2" id="KW-0175">Coiled coil</keyword>
<proteinExistence type="inferred from homology"/>
<evidence type="ECO:0000259" key="5">
    <source>
        <dbReference type="Pfam" id="PF03766"/>
    </source>
</evidence>
<comment type="caution">
    <text evidence="6">The sequence shown here is derived from an EMBL/GenBank/DDBJ whole genome shotgun (WGS) entry which is preliminary data.</text>
</comment>